<protein>
    <submittedName>
        <fullName evidence="2">Uncharacterized protein</fullName>
    </submittedName>
</protein>
<organism evidence="2 3">
    <name type="scientific">Sinorhizobium numidicum</name>
    <dbReference type="NCBI Taxonomy" id="680248"/>
    <lineage>
        <taxon>Bacteria</taxon>
        <taxon>Pseudomonadati</taxon>
        <taxon>Pseudomonadota</taxon>
        <taxon>Alphaproteobacteria</taxon>
        <taxon>Hyphomicrobiales</taxon>
        <taxon>Rhizobiaceae</taxon>
        <taxon>Sinorhizobium/Ensifer group</taxon>
        <taxon>Sinorhizobium</taxon>
    </lineage>
</organism>
<feature type="compositionally biased region" description="Basic residues" evidence="1">
    <location>
        <begin position="159"/>
        <end position="168"/>
    </location>
</feature>
<evidence type="ECO:0000313" key="2">
    <source>
        <dbReference type="EMBL" id="WEX84642.1"/>
    </source>
</evidence>
<feature type="region of interest" description="Disordered" evidence="1">
    <location>
        <begin position="158"/>
        <end position="180"/>
    </location>
</feature>
<feature type="region of interest" description="Disordered" evidence="1">
    <location>
        <begin position="214"/>
        <end position="240"/>
    </location>
</feature>
<keyword evidence="3" id="KW-1185">Reference proteome</keyword>
<sequence length="331" mass="37062">MRTDALLKAKDRIARAERSLDDAMSEVTVAKGAYRRQQLARRRVNDIIAVVNSRFGGEKVPRAVAKPYVRALLFTLMWEQRGNRLVAARFTANAFPNFTVEELIELGAGSYAMSSQDVARLLGVGLEERQWLGLTMIGARDLSDDEYTAFLKDEDRRRRADRKRRARSRSMDERRADEKAKREALEELAKVHGKSIRTIRRWIEDGTIGDVSISRAHGKRNRGDATLPTSNSAAGKRPIRPRKARAAVNLIDGKKKPATSSAGRDRINKKLVHAEKYTTCPDFERVVQSFISLRDRITRRVALALASSQTGALPGGSEAAPRASENRRAAR</sequence>
<dbReference type="Proteomes" id="UP001235547">
    <property type="component" value="Chromosome 1"/>
</dbReference>
<name>A0ABY8D3E9_9HYPH</name>
<reference evidence="2 3" key="1">
    <citation type="submission" date="2023-03" db="EMBL/GenBank/DDBJ databases">
        <authorList>
            <person name="Kaur S."/>
            <person name="Espinosa-Saiz D."/>
            <person name="Velazquez E."/>
            <person name="Menendez E."/>
            <person name="diCenzo G.C."/>
        </authorList>
    </citation>
    <scope>NUCLEOTIDE SEQUENCE [LARGE SCALE GENOMIC DNA]</scope>
    <source>
        <strain evidence="2 3">LMG 27395</strain>
    </source>
</reference>
<feature type="region of interest" description="Disordered" evidence="1">
    <location>
        <begin position="306"/>
        <end position="331"/>
    </location>
</feature>
<feature type="compositionally biased region" description="Basic and acidic residues" evidence="1">
    <location>
        <begin position="169"/>
        <end position="180"/>
    </location>
</feature>
<evidence type="ECO:0000256" key="1">
    <source>
        <dbReference type="SAM" id="MobiDB-lite"/>
    </source>
</evidence>
<accession>A0ABY8D3E9</accession>
<evidence type="ECO:0000313" key="3">
    <source>
        <dbReference type="Proteomes" id="UP001235547"/>
    </source>
</evidence>
<dbReference type="RefSeq" id="WP_280735561.1">
    <property type="nucleotide sequence ID" value="NZ_CP120368.1"/>
</dbReference>
<gene>
    <name evidence="2" type="ORF">PYH38_003540</name>
</gene>
<dbReference type="EMBL" id="CP120371">
    <property type="protein sequence ID" value="WEX84642.1"/>
    <property type="molecule type" value="Genomic_DNA"/>
</dbReference>
<proteinExistence type="predicted"/>